<gene>
    <name evidence="1" type="ORF">S01H1_78845</name>
</gene>
<name>X0YNY9_9ZZZZ</name>
<organism evidence="1">
    <name type="scientific">marine sediment metagenome</name>
    <dbReference type="NCBI Taxonomy" id="412755"/>
    <lineage>
        <taxon>unclassified sequences</taxon>
        <taxon>metagenomes</taxon>
        <taxon>ecological metagenomes</taxon>
    </lineage>
</organism>
<feature type="non-terminal residue" evidence="1">
    <location>
        <position position="1"/>
    </location>
</feature>
<dbReference type="AlphaFoldDB" id="X0YNY9"/>
<dbReference type="EMBL" id="BARS01053094">
    <property type="protein sequence ID" value="GAG48642.1"/>
    <property type="molecule type" value="Genomic_DNA"/>
</dbReference>
<comment type="caution">
    <text evidence="1">The sequence shown here is derived from an EMBL/GenBank/DDBJ whole genome shotgun (WGS) entry which is preliminary data.</text>
</comment>
<protein>
    <submittedName>
        <fullName evidence="1">Uncharacterized protein</fullName>
    </submittedName>
</protein>
<sequence length="176" mass="17884">GQLNQFGQQAGQIGGQQNPFLGGLQQVAAGNPELLAQQQAQLGSDITDFTQQNLALANRGAIGQGGLGGGRNQVARGTAIGQGADAFARGSNQLAQQAQNNQLQAGGIGGGLFNQQQGQNLQGLGLQGQFAGQGFQSQFAPLSALQQFFGAPTVLSEQEAQSTAKSKSNAFSVSGL</sequence>
<evidence type="ECO:0000313" key="1">
    <source>
        <dbReference type="EMBL" id="GAG48642.1"/>
    </source>
</evidence>
<accession>X0YNY9</accession>
<proteinExistence type="predicted"/>
<reference evidence="1" key="1">
    <citation type="journal article" date="2014" name="Front. Microbiol.">
        <title>High frequency of phylogenetically diverse reductive dehalogenase-homologous genes in deep subseafloor sedimentary metagenomes.</title>
        <authorList>
            <person name="Kawai M."/>
            <person name="Futagami T."/>
            <person name="Toyoda A."/>
            <person name="Takaki Y."/>
            <person name="Nishi S."/>
            <person name="Hori S."/>
            <person name="Arai W."/>
            <person name="Tsubouchi T."/>
            <person name="Morono Y."/>
            <person name="Uchiyama I."/>
            <person name="Ito T."/>
            <person name="Fujiyama A."/>
            <person name="Inagaki F."/>
            <person name="Takami H."/>
        </authorList>
    </citation>
    <scope>NUCLEOTIDE SEQUENCE</scope>
    <source>
        <strain evidence="1">Expedition CK06-06</strain>
    </source>
</reference>